<sequence length="105" mass="10819">MAQALSTKPDLGENHPPQLALDDAGNATVAWSDVGTPGSTHIFASRYVNNAWSTPTLFGKDPQGAFAAALAGNSAGNLALLYVLDVMEQGVTVSEVQTSFLTPGS</sequence>
<keyword evidence="2" id="KW-1185">Reference proteome</keyword>
<organism evidence="1 2">
    <name type="scientific">Burkholderia paludis</name>
    <dbReference type="NCBI Taxonomy" id="1506587"/>
    <lineage>
        <taxon>Bacteria</taxon>
        <taxon>Pseudomonadati</taxon>
        <taxon>Pseudomonadota</taxon>
        <taxon>Betaproteobacteria</taxon>
        <taxon>Burkholderiales</taxon>
        <taxon>Burkholderiaceae</taxon>
        <taxon>Burkholderia</taxon>
        <taxon>Burkholderia cepacia complex</taxon>
    </lineage>
</organism>
<accession>A0A6J5E1M2</accession>
<evidence type="ECO:0000313" key="1">
    <source>
        <dbReference type="EMBL" id="VWB53475.1"/>
    </source>
</evidence>
<proteinExistence type="predicted"/>
<dbReference type="EMBL" id="CABVQD010000006">
    <property type="protein sequence ID" value="VWB53475.1"/>
    <property type="molecule type" value="Genomic_DNA"/>
</dbReference>
<dbReference type="RefSeq" id="WP_034198762.1">
    <property type="nucleotide sequence ID" value="NZ_CADIKE010000013.1"/>
</dbReference>
<protein>
    <submittedName>
        <fullName evidence="1">Uncharacterized protein</fullName>
    </submittedName>
</protein>
<dbReference type="Proteomes" id="UP000494330">
    <property type="component" value="Unassembled WGS sequence"/>
</dbReference>
<dbReference type="AlphaFoldDB" id="A0A6J5E1M2"/>
<gene>
    <name evidence="1" type="ORF">BPA30113_02325</name>
</gene>
<name>A0A6J5E1M2_9BURK</name>
<evidence type="ECO:0000313" key="2">
    <source>
        <dbReference type="Proteomes" id="UP000494330"/>
    </source>
</evidence>
<reference evidence="1 2" key="1">
    <citation type="submission" date="2019-09" db="EMBL/GenBank/DDBJ databases">
        <authorList>
            <person name="Depoorter E."/>
        </authorList>
    </citation>
    <scope>NUCLEOTIDE SEQUENCE [LARGE SCALE GENOMIC DNA]</scope>
    <source>
        <strain evidence="1">LMG 30113</strain>
    </source>
</reference>